<feature type="region of interest" description="Disordered" evidence="1">
    <location>
        <begin position="90"/>
        <end position="193"/>
    </location>
</feature>
<evidence type="ECO:0000256" key="1">
    <source>
        <dbReference type="SAM" id="MobiDB-lite"/>
    </source>
</evidence>
<dbReference type="EMBL" id="CALSGD010001464">
    <property type="protein sequence ID" value="CAH6793599.1"/>
    <property type="molecule type" value="Genomic_DNA"/>
</dbReference>
<feature type="region of interest" description="Disordered" evidence="1">
    <location>
        <begin position="1"/>
        <end position="72"/>
    </location>
</feature>
<sequence length="193" mass="21093">MQPAEPQIEEPEDSREPSMETSSEQNLNLQSEPTVTFLFTLLNTPEPKDAESDTETLEHRFLGQEDWGPKRTSAEIQNLQRDCKRLQEALNTNQRNNLDLEERLQNLVRPQPQSHAFALAPPCPQPRSRGHPGEGRGHPGESTGHPGESTGHPGESTGRPGGSTGRPGGSRGHPEGSHGSQADEEGFYPALLP</sequence>
<protein>
    <submittedName>
        <fullName evidence="2">Gm550 protein</fullName>
    </submittedName>
</protein>
<feature type="compositionally biased region" description="Polar residues" evidence="1">
    <location>
        <begin position="19"/>
        <end position="34"/>
    </location>
</feature>
<accession>A0AAU9ZLG6</accession>
<evidence type="ECO:0000313" key="3">
    <source>
        <dbReference type="Proteomes" id="UP001152836"/>
    </source>
</evidence>
<gene>
    <name evidence="2" type="primary">Gm550</name>
    <name evidence="2" type="ORF">PHOROB_LOCUS10350</name>
</gene>
<keyword evidence="3" id="KW-1185">Reference proteome</keyword>
<comment type="caution">
    <text evidence="2">The sequence shown here is derived from an EMBL/GenBank/DDBJ whole genome shotgun (WGS) entry which is preliminary data.</text>
</comment>
<evidence type="ECO:0000313" key="2">
    <source>
        <dbReference type="EMBL" id="CAH6793599.1"/>
    </source>
</evidence>
<proteinExistence type="predicted"/>
<reference evidence="2" key="1">
    <citation type="submission" date="2022-06" db="EMBL/GenBank/DDBJ databases">
        <authorList>
            <person name="Andreotti S."/>
            <person name="Wyler E."/>
        </authorList>
    </citation>
    <scope>NUCLEOTIDE SEQUENCE</scope>
</reference>
<name>A0AAU9ZLG6_PHORO</name>
<feature type="compositionally biased region" description="Basic and acidic residues" evidence="1">
    <location>
        <begin position="46"/>
        <end position="72"/>
    </location>
</feature>
<organism evidence="2 3">
    <name type="scientific">Phodopus roborovskii</name>
    <name type="common">Roborovski's desert hamster</name>
    <name type="synonym">Cricetulus roborovskii</name>
    <dbReference type="NCBI Taxonomy" id="109678"/>
    <lineage>
        <taxon>Eukaryota</taxon>
        <taxon>Metazoa</taxon>
        <taxon>Chordata</taxon>
        <taxon>Craniata</taxon>
        <taxon>Vertebrata</taxon>
        <taxon>Euteleostomi</taxon>
        <taxon>Mammalia</taxon>
        <taxon>Eutheria</taxon>
        <taxon>Euarchontoglires</taxon>
        <taxon>Glires</taxon>
        <taxon>Rodentia</taxon>
        <taxon>Myomorpha</taxon>
        <taxon>Muroidea</taxon>
        <taxon>Cricetidae</taxon>
        <taxon>Cricetinae</taxon>
        <taxon>Phodopus</taxon>
    </lineage>
</organism>
<dbReference type="AlphaFoldDB" id="A0AAU9ZLG6"/>
<dbReference type="Proteomes" id="UP001152836">
    <property type="component" value="Unassembled WGS sequence"/>
</dbReference>
<feature type="compositionally biased region" description="Gly residues" evidence="1">
    <location>
        <begin position="159"/>
        <end position="171"/>
    </location>
</feature>